<protein>
    <recommendedName>
        <fullName evidence="3">XRE family transcriptional regulator</fullName>
    </recommendedName>
</protein>
<gene>
    <name evidence="1" type="ORF">MF672_016980</name>
</gene>
<keyword evidence="2" id="KW-1185">Reference proteome</keyword>
<dbReference type="Proteomes" id="UP001317259">
    <property type="component" value="Unassembled WGS sequence"/>
</dbReference>
<organism evidence="1 2">
    <name type="scientific">Actinomadura luzonensis</name>
    <dbReference type="NCBI Taxonomy" id="2805427"/>
    <lineage>
        <taxon>Bacteria</taxon>
        <taxon>Bacillati</taxon>
        <taxon>Actinomycetota</taxon>
        <taxon>Actinomycetes</taxon>
        <taxon>Streptosporangiales</taxon>
        <taxon>Thermomonosporaceae</taxon>
        <taxon>Actinomadura</taxon>
    </lineage>
</organism>
<name>A0ABT0FSZ5_9ACTN</name>
<reference evidence="1 2" key="1">
    <citation type="submission" date="2022-04" db="EMBL/GenBank/DDBJ databases">
        <title>Genome draft of Actinomadura sp. ATCC 31491.</title>
        <authorList>
            <person name="Shi X."/>
            <person name="Du Y."/>
        </authorList>
    </citation>
    <scope>NUCLEOTIDE SEQUENCE [LARGE SCALE GENOMIC DNA]</scope>
    <source>
        <strain evidence="1 2">ATCC 31491</strain>
    </source>
</reference>
<comment type="caution">
    <text evidence="1">The sequence shown here is derived from an EMBL/GenBank/DDBJ whole genome shotgun (WGS) entry which is preliminary data.</text>
</comment>
<evidence type="ECO:0000313" key="2">
    <source>
        <dbReference type="Proteomes" id="UP001317259"/>
    </source>
</evidence>
<accession>A0ABT0FSZ5</accession>
<evidence type="ECO:0008006" key="3">
    <source>
        <dbReference type="Google" id="ProtNLM"/>
    </source>
</evidence>
<dbReference type="EMBL" id="JAKRKC020000001">
    <property type="protein sequence ID" value="MCK2215471.1"/>
    <property type="molecule type" value="Genomic_DNA"/>
</dbReference>
<evidence type="ECO:0000313" key="1">
    <source>
        <dbReference type="EMBL" id="MCK2215471.1"/>
    </source>
</evidence>
<sequence>MGEAGSHLSRELRRLHQAAGRPSCRLLADLARRQRPPVRLTLATLSAWLSGTEVPADPVAFRFLVRALEDRVWRYGPVVPYWPLGWRAWERMRQRAAGEHAPAPRRAARPWRRLGQAAAALAAATATAAVIVLHDLPRPALVPPVVAAADGLTVAADPLPGAAPWYVARRVSGPAACPSSWACFYQYDDFNRRSPGWMILAHDPGGRATGCYDFTPPYDKAMSSWINNTAVAIAWHPAHHDHGPPHRMNPHARAAHLGLAARTASSFHILAGKARP</sequence>
<dbReference type="RefSeq" id="WP_247815266.1">
    <property type="nucleotide sequence ID" value="NZ_JAKRKC020000001.1"/>
</dbReference>
<proteinExistence type="predicted"/>